<accession>A0AAQ3JJ11</accession>
<evidence type="ECO:0000313" key="4">
    <source>
        <dbReference type="Proteomes" id="UP001243496"/>
    </source>
</evidence>
<dbReference type="GeneID" id="92740303"/>
<evidence type="ECO:0000313" key="3">
    <source>
        <dbReference type="EMBL" id="WMD17054.1"/>
    </source>
</evidence>
<dbReference type="Proteomes" id="UP001243496">
    <property type="component" value="Chromosome"/>
</dbReference>
<dbReference type="Gene3D" id="2.160.10.10">
    <property type="entry name" value="Hexapeptide repeat proteins"/>
    <property type="match status" value="1"/>
</dbReference>
<dbReference type="SUPFAM" id="SSF51161">
    <property type="entry name" value="Trimeric LpxA-like enzymes"/>
    <property type="match status" value="1"/>
</dbReference>
<gene>
    <name evidence="3" type="ORF">RBI15_02820</name>
</gene>
<dbReference type="InterPro" id="IPR001451">
    <property type="entry name" value="Hexapep"/>
</dbReference>
<keyword evidence="1 3" id="KW-0808">Transferase</keyword>
<evidence type="ECO:0000256" key="2">
    <source>
        <dbReference type="ARBA" id="ARBA00022737"/>
    </source>
</evidence>
<dbReference type="InterPro" id="IPR011004">
    <property type="entry name" value="Trimer_LpxA-like_sf"/>
</dbReference>
<keyword evidence="2" id="KW-0677">Repeat</keyword>
<reference evidence="3" key="1">
    <citation type="submission" date="2023-08" db="EMBL/GenBank/DDBJ databases">
        <title>Complete Genome Sequences of butyrate producing Anaerostipes hadrus strains BA1 and GIF7 isolated from the terminal ileum of a healthy lean male.</title>
        <authorList>
            <person name="Low A."/>
            <person name="Sheludchenko M."/>
            <person name="Cheng H.E."/>
            <person name="Koh X.Q."/>
            <person name="Lee J."/>
        </authorList>
    </citation>
    <scope>NUCLEOTIDE SEQUENCE</scope>
    <source>
        <strain evidence="3">BA1</strain>
    </source>
</reference>
<dbReference type="InterPro" id="IPR018357">
    <property type="entry name" value="Hexapep_transf_CS"/>
</dbReference>
<keyword evidence="3" id="KW-0012">Acyltransferase</keyword>
<organism evidence="3 4">
    <name type="scientific">Anaerostipes hadrus</name>
    <dbReference type="NCBI Taxonomy" id="649756"/>
    <lineage>
        <taxon>Bacteria</taxon>
        <taxon>Bacillati</taxon>
        <taxon>Bacillota</taxon>
        <taxon>Clostridia</taxon>
        <taxon>Lachnospirales</taxon>
        <taxon>Lachnospiraceae</taxon>
        <taxon>Anaerostipes</taxon>
    </lineage>
</organism>
<dbReference type="Pfam" id="PF14602">
    <property type="entry name" value="Hexapep_2"/>
    <property type="match status" value="1"/>
</dbReference>
<dbReference type="RefSeq" id="WP_306857498.1">
    <property type="nucleotide sequence ID" value="NZ_CP132968.1"/>
</dbReference>
<dbReference type="GO" id="GO:0016746">
    <property type="term" value="F:acyltransferase activity"/>
    <property type="evidence" value="ECO:0007669"/>
    <property type="project" value="UniProtKB-KW"/>
</dbReference>
<protein>
    <submittedName>
        <fullName evidence="3">CatB-related O-acetyltransferase</fullName>
        <ecNumber evidence="3">2.3.1.-</ecNumber>
    </submittedName>
</protein>
<dbReference type="PANTHER" id="PTHR43300">
    <property type="entry name" value="ACETYLTRANSFERASE"/>
    <property type="match status" value="1"/>
</dbReference>
<dbReference type="EC" id="2.3.1.-" evidence="3"/>
<dbReference type="InterPro" id="IPR050179">
    <property type="entry name" value="Trans_hexapeptide_repeat"/>
</dbReference>
<name>A0AAQ3JJ11_ANAHA</name>
<sequence>MFGIIKDKIDIMLFRRKWRKKNNHNTTIAGNQFDISKVQVGKYTYGALHVLNWGEKERLVIGSYCSIAQEVMFILNADHYTDHVSTFPFKVKCLGDYKEGTSKGDIIIEDDVWIGYRAIIMSGVHIGQGAVVAAGAVVTKDVPAYAIVGGTPAKIIKYRFEEKIVDYLKQIDYEKLDIEFIKKYEEEMYKPVKSIEQIRWLEEICRK</sequence>
<proteinExistence type="predicted"/>
<dbReference type="CDD" id="cd03349">
    <property type="entry name" value="LbH_XAT"/>
    <property type="match status" value="1"/>
</dbReference>
<dbReference type="EMBL" id="CP132968">
    <property type="protein sequence ID" value="WMD17054.1"/>
    <property type="molecule type" value="Genomic_DNA"/>
</dbReference>
<dbReference type="PROSITE" id="PS00101">
    <property type="entry name" value="HEXAPEP_TRANSFERASES"/>
    <property type="match status" value="1"/>
</dbReference>
<dbReference type="AlphaFoldDB" id="A0AAQ3JJ11"/>
<dbReference type="PANTHER" id="PTHR43300:SF11">
    <property type="entry name" value="ACETYLTRANSFERASE RV3034C-RELATED"/>
    <property type="match status" value="1"/>
</dbReference>
<evidence type="ECO:0000256" key="1">
    <source>
        <dbReference type="ARBA" id="ARBA00022679"/>
    </source>
</evidence>